<dbReference type="EMBL" id="CM031832">
    <property type="protein sequence ID" value="KAG6698798.1"/>
    <property type="molecule type" value="Genomic_DNA"/>
</dbReference>
<reference evidence="1" key="1">
    <citation type="submission" date="2021-01" db="EMBL/GenBank/DDBJ databases">
        <authorList>
            <person name="Lovell J.T."/>
            <person name="Bentley N."/>
            <person name="Bhattarai G."/>
            <person name="Jenkins J.W."/>
            <person name="Sreedasyam A."/>
            <person name="Alarcon Y."/>
            <person name="Bock C."/>
            <person name="Boston L."/>
            <person name="Carlson J."/>
            <person name="Cervantes K."/>
            <person name="Clermont K."/>
            <person name="Krom N."/>
            <person name="Kubenka K."/>
            <person name="Mamidi S."/>
            <person name="Mattison C."/>
            <person name="Monteros M."/>
            <person name="Pisani C."/>
            <person name="Plott C."/>
            <person name="Rajasekar S."/>
            <person name="Rhein H.S."/>
            <person name="Rohla C."/>
            <person name="Song M."/>
            <person name="Hilaire R.S."/>
            <person name="Shu S."/>
            <person name="Wells L."/>
            <person name="Wang X."/>
            <person name="Webber J."/>
            <person name="Heerema R.J."/>
            <person name="Klein P."/>
            <person name="Conner P."/>
            <person name="Grauke L."/>
            <person name="Grimwood J."/>
            <person name="Schmutz J."/>
            <person name="Randall J.J."/>
        </authorList>
    </citation>
    <scope>NUCLEOTIDE SEQUENCE</scope>
    <source>
        <tissue evidence="1">Leaf</tissue>
    </source>
</reference>
<protein>
    <submittedName>
        <fullName evidence="1">Uncharacterized protein</fullName>
    </submittedName>
</protein>
<dbReference type="AlphaFoldDB" id="A0A922J9R7"/>
<organism evidence="1 2">
    <name type="scientific">Carya illinoinensis</name>
    <name type="common">Pecan</name>
    <dbReference type="NCBI Taxonomy" id="32201"/>
    <lineage>
        <taxon>Eukaryota</taxon>
        <taxon>Viridiplantae</taxon>
        <taxon>Streptophyta</taxon>
        <taxon>Embryophyta</taxon>
        <taxon>Tracheophyta</taxon>
        <taxon>Spermatophyta</taxon>
        <taxon>Magnoliopsida</taxon>
        <taxon>eudicotyledons</taxon>
        <taxon>Gunneridae</taxon>
        <taxon>Pentapetalae</taxon>
        <taxon>rosids</taxon>
        <taxon>fabids</taxon>
        <taxon>Fagales</taxon>
        <taxon>Juglandaceae</taxon>
        <taxon>Carya</taxon>
    </lineage>
</organism>
<comment type="caution">
    <text evidence="1">The sequence shown here is derived from an EMBL/GenBank/DDBJ whole genome shotgun (WGS) entry which is preliminary data.</text>
</comment>
<evidence type="ECO:0000313" key="2">
    <source>
        <dbReference type="Proteomes" id="UP000811246"/>
    </source>
</evidence>
<accession>A0A922J9R7</accession>
<gene>
    <name evidence="1" type="ORF">I3842_08G036700</name>
</gene>
<sequence length="65" mass="7415">MRAVKEFSMKGSLGNLSMVSAREDAVELREYALEEDKPIFAASCLQVFLFFLRDLPDCLNEDRVV</sequence>
<proteinExistence type="predicted"/>
<evidence type="ECO:0000313" key="1">
    <source>
        <dbReference type="EMBL" id="KAG6698798.1"/>
    </source>
</evidence>
<name>A0A922J9R7_CARIL</name>
<dbReference type="Proteomes" id="UP000811246">
    <property type="component" value="Chromosome 8"/>
</dbReference>